<dbReference type="CDD" id="cd06553">
    <property type="entry name" value="ASCH_Ef3133_like"/>
    <property type="match status" value="1"/>
</dbReference>
<protein>
    <submittedName>
        <fullName evidence="2">ASCH domain-containing protein</fullName>
    </submittedName>
</protein>
<dbReference type="AlphaFoldDB" id="A0A483L9N5"/>
<dbReference type="PANTHER" id="PTHR39203:SF1">
    <property type="entry name" value="CYTOPLASMIC PROTEIN"/>
    <property type="match status" value="1"/>
</dbReference>
<feature type="domain" description="ASCH" evidence="1">
    <location>
        <begin position="17"/>
        <end position="137"/>
    </location>
</feature>
<name>A0A483L9N5_KLEPN</name>
<proteinExistence type="predicted"/>
<accession>A0A483L9N5</accession>
<dbReference type="Gene3D" id="3.10.400.10">
    <property type="entry name" value="Sulfate adenylyltransferase"/>
    <property type="match status" value="1"/>
</dbReference>
<dbReference type="Pfam" id="PF04266">
    <property type="entry name" value="ASCH"/>
    <property type="match status" value="1"/>
</dbReference>
<dbReference type="RefSeq" id="WP_012540023.1">
    <property type="nucleotide sequence ID" value="NZ_BIHL01000008.1"/>
</dbReference>
<sequence length="139" mass="15769">MAKLEELKNIYPGALAWKFGDSPELADELVQLVLSGSKTATCSSIASFHHEHERGEAPCVGSYNIILNGAGQPMCVIRTLRMQVIRFNEMTSELASKEGEGDLSLEYWNEGHKRYFEREGTYSEEMELIFEEFELTEIL</sequence>
<dbReference type="PANTHER" id="PTHR39203">
    <property type="entry name" value="CYTOPLASMIC PROTEIN-RELATED"/>
    <property type="match status" value="1"/>
</dbReference>
<dbReference type="EMBL" id="SDCR01000010">
    <property type="protein sequence ID" value="TCX72766.1"/>
    <property type="molecule type" value="Genomic_DNA"/>
</dbReference>
<dbReference type="InterPro" id="IPR015947">
    <property type="entry name" value="PUA-like_sf"/>
</dbReference>
<evidence type="ECO:0000313" key="2">
    <source>
        <dbReference type="EMBL" id="TCX72766.1"/>
    </source>
</evidence>
<dbReference type="SUPFAM" id="SSF88697">
    <property type="entry name" value="PUA domain-like"/>
    <property type="match status" value="1"/>
</dbReference>
<dbReference type="InterPro" id="IPR007374">
    <property type="entry name" value="ASCH_domain"/>
</dbReference>
<organism evidence="2">
    <name type="scientific">Klebsiella pneumoniae</name>
    <dbReference type="NCBI Taxonomy" id="573"/>
    <lineage>
        <taxon>Bacteria</taxon>
        <taxon>Pseudomonadati</taxon>
        <taxon>Pseudomonadota</taxon>
        <taxon>Gammaproteobacteria</taxon>
        <taxon>Enterobacterales</taxon>
        <taxon>Enterobacteriaceae</taxon>
        <taxon>Klebsiella/Raoultella group</taxon>
        <taxon>Klebsiella</taxon>
        <taxon>Klebsiella pneumoniae complex</taxon>
    </lineage>
</organism>
<reference evidence="2" key="1">
    <citation type="submission" date="2019-01" db="EMBL/GenBank/DDBJ databases">
        <authorList>
            <person name="Lista F."/>
            <person name="Anselmo A."/>
        </authorList>
    </citation>
    <scope>NUCLEOTIDE SEQUENCE</scope>
    <source>
        <strain evidence="2">5S</strain>
    </source>
</reference>
<comment type="caution">
    <text evidence="2">The sequence shown here is derived from an EMBL/GenBank/DDBJ whole genome shotgun (WGS) entry which is preliminary data.</text>
</comment>
<dbReference type="InterPro" id="IPR009326">
    <property type="entry name" value="DUF984"/>
</dbReference>
<gene>
    <name evidence="2" type="ORF">ETE60_15100</name>
</gene>
<dbReference type="SMART" id="SM01022">
    <property type="entry name" value="ASCH"/>
    <property type="match status" value="1"/>
</dbReference>
<evidence type="ECO:0000259" key="1">
    <source>
        <dbReference type="SMART" id="SM01022"/>
    </source>
</evidence>
<dbReference type="PIRSF" id="PIRSF021320">
    <property type="entry name" value="DUF984"/>
    <property type="match status" value="1"/>
</dbReference>